<keyword evidence="2" id="KW-0732">Signal</keyword>
<dbReference type="Proteomes" id="UP000007799">
    <property type="component" value="Unassembled WGS sequence"/>
</dbReference>
<feature type="region of interest" description="Disordered" evidence="1">
    <location>
        <begin position="242"/>
        <end position="261"/>
    </location>
</feature>
<proteinExistence type="predicted"/>
<feature type="signal peptide" evidence="2">
    <location>
        <begin position="1"/>
        <end position="32"/>
    </location>
</feature>
<dbReference type="EMBL" id="GL832964">
    <property type="protein sequence ID" value="EGD72715.1"/>
    <property type="molecule type" value="Genomic_DNA"/>
</dbReference>
<evidence type="ECO:0000313" key="3">
    <source>
        <dbReference type="EMBL" id="EGD72715.1"/>
    </source>
</evidence>
<evidence type="ECO:0000313" key="4">
    <source>
        <dbReference type="Proteomes" id="UP000007799"/>
    </source>
</evidence>
<name>F2U8K7_SALR5</name>
<dbReference type="eggNOG" id="ENOG502RZQJ">
    <property type="taxonomic scope" value="Eukaryota"/>
</dbReference>
<feature type="compositionally biased region" description="Gly residues" evidence="1">
    <location>
        <begin position="158"/>
        <end position="175"/>
    </location>
</feature>
<reference evidence="3" key="1">
    <citation type="submission" date="2009-08" db="EMBL/GenBank/DDBJ databases">
        <title>Annotation of Salpingoeca rosetta.</title>
        <authorList>
            <consortium name="The Broad Institute Genome Sequencing Platform"/>
            <person name="Russ C."/>
            <person name="Cuomo C."/>
            <person name="Burger G."/>
            <person name="Gray M.W."/>
            <person name="Holland P.W.H."/>
            <person name="King N."/>
            <person name="Lang F.B.F."/>
            <person name="Roger A.J."/>
            <person name="Ruiz-Trillo I."/>
            <person name="Young S.K."/>
            <person name="Zeng Q."/>
            <person name="Gargeya S."/>
            <person name="Alvarado L."/>
            <person name="Berlin A."/>
            <person name="Chapman S.B."/>
            <person name="Chen Z."/>
            <person name="Freedman E."/>
            <person name="Gellesch M."/>
            <person name="Goldberg J."/>
            <person name="Griggs A."/>
            <person name="Gujja S."/>
            <person name="Heilman E."/>
            <person name="Heiman D."/>
            <person name="Howarth C."/>
            <person name="Mehta T."/>
            <person name="Neiman D."/>
            <person name="Pearson M."/>
            <person name="Roberts A."/>
            <person name="Saif S."/>
            <person name="Shea T."/>
            <person name="Shenoy N."/>
            <person name="Sisk P."/>
            <person name="Stolte C."/>
            <person name="Sykes S."/>
            <person name="White J."/>
            <person name="Yandava C."/>
            <person name="Haas B."/>
            <person name="Nusbaum C."/>
            <person name="Birren B."/>
        </authorList>
    </citation>
    <scope>NUCLEOTIDE SEQUENCE [LARGE SCALE GENOMIC DNA]</scope>
    <source>
        <strain evidence="3">ATCC 50818</strain>
    </source>
</reference>
<dbReference type="STRING" id="946362.F2U8K7"/>
<feature type="compositionally biased region" description="Gly residues" evidence="1">
    <location>
        <begin position="193"/>
        <end position="210"/>
    </location>
</feature>
<dbReference type="InParanoid" id="F2U8K7"/>
<feature type="region of interest" description="Disordered" evidence="1">
    <location>
        <begin position="150"/>
        <end position="176"/>
    </location>
</feature>
<evidence type="ECO:0000256" key="2">
    <source>
        <dbReference type="SAM" id="SignalP"/>
    </source>
</evidence>
<dbReference type="KEGG" id="sre:PTSG_04443"/>
<keyword evidence="4" id="KW-1185">Reference proteome</keyword>
<dbReference type="GeneID" id="16075119"/>
<sequence length="287" mass="28251">MFKMPPKMLLGLSRLLQQAHLGLLLLAALAVAQHGRSTGAVVTSRRVHDSCGHFPVANITTVSSNATAVIYNGTRVAVTTGALVAGKDLIVVADTCIINSGNYTSPGRNIVLLCNDVLQVQGAVQFNVNGEAGSTNKPGGNAGNIVISARKTSEDGKQGGTGTPGTNGGAGGNGGQVRITAISANSTVVSVSGGHGGQGGKGGPGGAGGQGGKGGLAFIHTCCLDLLGCHCHCNQDHSCGDGKPGSQGATGLSGADGQNGSPGHDGSYQFIACSGAASVVHDIDVTC</sequence>
<feature type="chain" id="PRO_5003287232" evidence="2">
    <location>
        <begin position="33"/>
        <end position="287"/>
    </location>
</feature>
<feature type="region of interest" description="Disordered" evidence="1">
    <location>
        <begin position="190"/>
        <end position="210"/>
    </location>
</feature>
<accession>F2U8K7</accession>
<dbReference type="AlphaFoldDB" id="F2U8K7"/>
<protein>
    <submittedName>
        <fullName evidence="3">Uncharacterized protein</fullName>
    </submittedName>
</protein>
<gene>
    <name evidence="3" type="ORF">PTSG_04443</name>
</gene>
<evidence type="ECO:0000256" key="1">
    <source>
        <dbReference type="SAM" id="MobiDB-lite"/>
    </source>
</evidence>
<organism evidence="4">
    <name type="scientific">Salpingoeca rosetta (strain ATCC 50818 / BSB-021)</name>
    <dbReference type="NCBI Taxonomy" id="946362"/>
    <lineage>
        <taxon>Eukaryota</taxon>
        <taxon>Choanoflagellata</taxon>
        <taxon>Craspedida</taxon>
        <taxon>Salpingoecidae</taxon>
        <taxon>Salpingoeca</taxon>
    </lineage>
</organism>
<dbReference type="RefSeq" id="XP_004994538.1">
    <property type="nucleotide sequence ID" value="XM_004994481.1"/>
</dbReference>